<dbReference type="InterPro" id="IPR003439">
    <property type="entry name" value="ABC_transporter-like_ATP-bd"/>
</dbReference>
<accession>A0A099U5D7</accession>
<dbReference type="InterPro" id="IPR015860">
    <property type="entry name" value="ABC_transpr_TagH-like"/>
</dbReference>
<comment type="similarity">
    <text evidence="1">Belongs to the ABC transporter superfamily.</text>
</comment>
<dbReference type="PANTHER" id="PTHR46743">
    <property type="entry name" value="TEICHOIC ACIDS EXPORT ATP-BINDING PROTEIN TAGH"/>
    <property type="match status" value="1"/>
</dbReference>
<dbReference type="InterPro" id="IPR050683">
    <property type="entry name" value="Bact_Polysacc_Export_ATP-bd"/>
</dbReference>
<keyword evidence="4 7" id="KW-0067">ATP-binding</keyword>
<evidence type="ECO:0000313" key="8">
    <source>
        <dbReference type="Proteomes" id="UP000029920"/>
    </source>
</evidence>
<keyword evidence="2" id="KW-0813">Transport</keyword>
<name>A0A099U5D7_9HELI</name>
<dbReference type="SUPFAM" id="SSF52540">
    <property type="entry name" value="P-loop containing nucleoside triphosphate hydrolases"/>
    <property type="match status" value="1"/>
</dbReference>
<evidence type="ECO:0000256" key="3">
    <source>
        <dbReference type="ARBA" id="ARBA00022741"/>
    </source>
</evidence>
<dbReference type="Gene3D" id="3.40.50.300">
    <property type="entry name" value="P-loop containing nucleotide triphosphate hydrolases"/>
    <property type="match status" value="1"/>
</dbReference>
<reference evidence="7" key="3">
    <citation type="submission" date="2018-04" db="EMBL/GenBank/DDBJ databases">
        <authorList>
            <person name="Sheh A."/>
            <person name="Shen Z."/>
            <person name="Mannion A.J."/>
            <person name="Fox J.G."/>
        </authorList>
    </citation>
    <scope>NUCLEOTIDE SEQUENCE</scope>
    <source>
        <strain evidence="7">MIT-03-7007</strain>
    </source>
</reference>
<gene>
    <name evidence="6" type="ORF">CDV25_09350</name>
    <name evidence="7" type="ORF">LS72_004730</name>
</gene>
<dbReference type="GO" id="GO:0140359">
    <property type="term" value="F:ABC-type transporter activity"/>
    <property type="evidence" value="ECO:0007669"/>
    <property type="project" value="InterPro"/>
</dbReference>
<evidence type="ECO:0000256" key="4">
    <source>
        <dbReference type="ARBA" id="ARBA00022840"/>
    </source>
</evidence>
<evidence type="ECO:0000256" key="2">
    <source>
        <dbReference type="ARBA" id="ARBA00022448"/>
    </source>
</evidence>
<dbReference type="InterPro" id="IPR027417">
    <property type="entry name" value="P-loop_NTPase"/>
</dbReference>
<organism evidence="7 8">
    <name type="scientific">Helicobacter apodemus</name>
    <dbReference type="NCBI Taxonomy" id="135569"/>
    <lineage>
        <taxon>Bacteria</taxon>
        <taxon>Pseudomonadati</taxon>
        <taxon>Campylobacterota</taxon>
        <taxon>Epsilonproteobacteria</taxon>
        <taxon>Campylobacterales</taxon>
        <taxon>Helicobacteraceae</taxon>
        <taxon>Helicobacter</taxon>
    </lineage>
</organism>
<protein>
    <submittedName>
        <fullName evidence="7">ABC transporter ATP-binding protein</fullName>
    </submittedName>
</protein>
<dbReference type="Proteomes" id="UP000029920">
    <property type="component" value="Unassembled WGS sequence"/>
</dbReference>
<dbReference type="CDD" id="cd03220">
    <property type="entry name" value="ABC_KpsT_Wzt"/>
    <property type="match status" value="1"/>
</dbReference>
<dbReference type="EMBL" id="CP021886">
    <property type="protein sequence ID" value="AWI34946.1"/>
    <property type="molecule type" value="Genomic_DNA"/>
</dbReference>
<feature type="domain" description="ABC transporter" evidence="5">
    <location>
        <begin position="2"/>
        <end position="217"/>
    </location>
</feature>
<dbReference type="GO" id="GO:0016887">
    <property type="term" value="F:ATP hydrolysis activity"/>
    <property type="evidence" value="ECO:0007669"/>
    <property type="project" value="InterPro"/>
</dbReference>
<dbReference type="PROSITE" id="PS50893">
    <property type="entry name" value="ABC_TRANSPORTER_2"/>
    <property type="match status" value="1"/>
</dbReference>
<evidence type="ECO:0000259" key="5">
    <source>
        <dbReference type="PROSITE" id="PS50893"/>
    </source>
</evidence>
<reference evidence="7 8" key="1">
    <citation type="journal article" date="2014" name="Genome Announc.">
        <title>Draft genome sequences of eight enterohepatic helicobacter species isolated from both laboratory and wild rodents.</title>
        <authorList>
            <person name="Sheh A."/>
            <person name="Shen Z."/>
            <person name="Fox J.G."/>
        </authorList>
    </citation>
    <scope>NUCLEOTIDE SEQUENCE [LARGE SCALE GENOMIC DNA]</scope>
    <source>
        <strain evidence="7 8">MIT-03-7007</strain>
    </source>
</reference>
<dbReference type="RefSeq" id="WP_034554886.1">
    <property type="nucleotide sequence ID" value="NZ_CP021886.1"/>
</dbReference>
<dbReference type="Proteomes" id="UP000244890">
    <property type="component" value="Chromosome"/>
</dbReference>
<dbReference type="GO" id="GO:0016020">
    <property type="term" value="C:membrane"/>
    <property type="evidence" value="ECO:0007669"/>
    <property type="project" value="InterPro"/>
</dbReference>
<evidence type="ECO:0000313" key="9">
    <source>
        <dbReference type="Proteomes" id="UP000244890"/>
    </source>
</evidence>
<reference evidence="6 9" key="2">
    <citation type="submission" date="2017-06" db="EMBL/GenBank/DDBJ databases">
        <title>Complete genome of Helicobacter apodemus.</title>
        <authorList>
            <person name="Cho S."/>
        </authorList>
    </citation>
    <scope>NUCLEOTIDE SEQUENCE [LARGE SCALE GENOMIC DNA]</scope>
    <source>
        <strain evidence="6">SCJK1</strain>
        <strain evidence="9">SNUVETPUB-15-01</strain>
    </source>
</reference>
<dbReference type="KEGG" id="had:CDV25_09350"/>
<sequence length="219" mass="24406">MIAFKNVTKSYPLSNGKRHYVFKDLSFEFPDDCSIGLMGRNGAGKSTLMRILGGMDMPDRGKVITDKKISFPIGLGSSFQASLSARDNIKFLARVYGNKGDKLREKVTFVEDFAEIGKFFDEPVGVLSSGMRARVTFGMSMAFDFDYYLVDEAGAVGDPTFKKKSEALYQEKLSNAKVIIVSHDVTEIKKWCDKIIILKEGVATIYDDVDEGIQIYQGQ</sequence>
<dbReference type="OrthoDB" id="9778870at2"/>
<evidence type="ECO:0000313" key="6">
    <source>
        <dbReference type="EMBL" id="AWI34946.1"/>
    </source>
</evidence>
<dbReference type="AlphaFoldDB" id="A0A099U5D7"/>
<dbReference type="PROSITE" id="PS00211">
    <property type="entry name" value="ABC_TRANSPORTER_1"/>
    <property type="match status" value="1"/>
</dbReference>
<dbReference type="Pfam" id="PF00005">
    <property type="entry name" value="ABC_tran"/>
    <property type="match status" value="1"/>
</dbReference>
<keyword evidence="3" id="KW-0547">Nucleotide-binding</keyword>
<dbReference type="GO" id="GO:0005524">
    <property type="term" value="F:ATP binding"/>
    <property type="evidence" value="ECO:0007669"/>
    <property type="project" value="UniProtKB-KW"/>
</dbReference>
<dbReference type="InterPro" id="IPR017871">
    <property type="entry name" value="ABC_transporter-like_CS"/>
</dbReference>
<evidence type="ECO:0000256" key="1">
    <source>
        <dbReference type="ARBA" id="ARBA00005417"/>
    </source>
</evidence>
<evidence type="ECO:0000313" key="7">
    <source>
        <dbReference type="EMBL" id="TLE16034.1"/>
    </source>
</evidence>
<dbReference type="PANTHER" id="PTHR46743:SF2">
    <property type="entry name" value="TEICHOIC ACIDS EXPORT ATP-BINDING PROTEIN TAGH"/>
    <property type="match status" value="1"/>
</dbReference>
<proteinExistence type="inferred from homology"/>
<dbReference type="EMBL" id="JRPC02000010">
    <property type="protein sequence ID" value="TLE16034.1"/>
    <property type="molecule type" value="Genomic_DNA"/>
</dbReference>
<keyword evidence="8" id="KW-1185">Reference proteome</keyword>